<dbReference type="PANTHER" id="PTHR21040:SF8">
    <property type="entry name" value="BCDNA.GH04120"/>
    <property type="match status" value="1"/>
</dbReference>
<sequence length="638" mass="72048">MIRAFQWDLGRQVERLGFLLDQLPRYADWGYQELYLHLEDSVAYPSLPGVARADAYTTREFEKLVRAATRAGIKVVPIVNLLGHTQYLIKDPSLRDLNELRAPDGTPLDRGQICPLHPRTLEVAEKLLRDMAPFCTAGKVHVGLDESFHLGKHPLSRAEVKRIGLASHFSGYVNRLHTLVQPLGLRMGLWADMLALIPDAIPQLPRGLIAYDWYYYPFPRHPRMELHNYADYDLAPAFAKQGIEYWGCAMNGGFRHEPLPVFGERLANAQSWWRRCRQTHAGGFLMTGWEPQRLAFEMPMVVDAAAACLWLNPEIDDHAGMLAKGFERVFGKSGSREAARAALACDEHAFAGYAKWETHDRWDNLAGPEGPGRAERSAKFFTRLAAKPNLPAPFSASASLNAYLAARESFIRQATRDVQKLRRYHTTGQKQFVTYYVTNCLKPLDLFELKLSKARLNAREIWARTRDPRVQSPYADILDRDAARLKTWRAWLNATAKNSARALDASPVHGRWQLTFIVHNHAPALQKILVEQQSADGTWKTLAERFTIEFRAKAARPRANLKREFSVSIDSPALPLRIALRGIGEVTVGQVTFTDGVIILRPQDWPVRERRALGTPAPTSGFPDLHLGSNRDAVSLVF</sequence>
<dbReference type="AlphaFoldDB" id="A0A556QRZ3"/>
<keyword evidence="2 4" id="KW-0378">Hydrolase</keyword>
<name>A0A556QRZ3_9BACT</name>
<dbReference type="Pfam" id="PF00728">
    <property type="entry name" value="Glyco_hydro_20"/>
    <property type="match status" value="1"/>
</dbReference>
<dbReference type="RefSeq" id="WP_144229955.1">
    <property type="nucleotide sequence ID" value="NZ_CBCRVV010000007.1"/>
</dbReference>
<accession>A0A556QRZ3</accession>
<feature type="domain" description="Glycoside hydrolase family 20 catalytic" evidence="3">
    <location>
        <begin position="52"/>
        <end position="196"/>
    </location>
</feature>
<gene>
    <name evidence="4" type="ORF">FPL22_09045</name>
</gene>
<dbReference type="Gene3D" id="3.20.20.80">
    <property type="entry name" value="Glycosidases"/>
    <property type="match status" value="1"/>
</dbReference>
<evidence type="ECO:0000256" key="1">
    <source>
        <dbReference type="ARBA" id="ARBA00006285"/>
    </source>
</evidence>
<dbReference type="GO" id="GO:0005975">
    <property type="term" value="P:carbohydrate metabolic process"/>
    <property type="evidence" value="ECO:0007669"/>
    <property type="project" value="InterPro"/>
</dbReference>
<evidence type="ECO:0000313" key="4">
    <source>
        <dbReference type="EMBL" id="TSJ79417.1"/>
    </source>
</evidence>
<comment type="similarity">
    <text evidence="1">Belongs to the glycosyl hydrolase 20 family.</text>
</comment>
<comment type="caution">
    <text evidence="4">The sequence shown here is derived from an EMBL/GenBank/DDBJ whole genome shotgun (WGS) entry which is preliminary data.</text>
</comment>
<dbReference type="OrthoDB" id="9763537at2"/>
<dbReference type="InterPro" id="IPR038901">
    <property type="entry name" value="HEXDC-like"/>
</dbReference>
<dbReference type="SUPFAM" id="SSF51445">
    <property type="entry name" value="(Trans)glycosidases"/>
    <property type="match status" value="1"/>
</dbReference>
<dbReference type="GO" id="GO:0004563">
    <property type="term" value="F:beta-N-acetylhexosaminidase activity"/>
    <property type="evidence" value="ECO:0007669"/>
    <property type="project" value="UniProtKB-ARBA"/>
</dbReference>
<dbReference type="PANTHER" id="PTHR21040">
    <property type="entry name" value="BCDNA.GH04120"/>
    <property type="match status" value="1"/>
</dbReference>
<proteinExistence type="inferred from homology"/>
<dbReference type="InterPro" id="IPR017853">
    <property type="entry name" value="GH"/>
</dbReference>
<evidence type="ECO:0000259" key="3">
    <source>
        <dbReference type="Pfam" id="PF00728"/>
    </source>
</evidence>
<dbReference type="EMBL" id="VMBG01000001">
    <property type="protein sequence ID" value="TSJ79417.1"/>
    <property type="molecule type" value="Genomic_DNA"/>
</dbReference>
<evidence type="ECO:0000313" key="5">
    <source>
        <dbReference type="Proteomes" id="UP000315648"/>
    </source>
</evidence>
<reference evidence="4 5" key="1">
    <citation type="submission" date="2019-07" db="EMBL/GenBank/DDBJ databases">
        <title>Description of 53C-WASEF.</title>
        <authorList>
            <person name="Pitt A."/>
            <person name="Hahn M.W."/>
        </authorList>
    </citation>
    <scope>NUCLEOTIDE SEQUENCE [LARGE SCALE GENOMIC DNA]</scope>
    <source>
        <strain evidence="4 5">53C-WASEF</strain>
    </source>
</reference>
<organism evidence="4 5">
    <name type="scientific">Rariglobus hedericola</name>
    <dbReference type="NCBI Taxonomy" id="2597822"/>
    <lineage>
        <taxon>Bacteria</taxon>
        <taxon>Pseudomonadati</taxon>
        <taxon>Verrucomicrobiota</taxon>
        <taxon>Opitutia</taxon>
        <taxon>Opitutales</taxon>
        <taxon>Opitutaceae</taxon>
        <taxon>Rariglobus</taxon>
    </lineage>
</organism>
<keyword evidence="5" id="KW-1185">Reference proteome</keyword>
<dbReference type="InterPro" id="IPR015883">
    <property type="entry name" value="Glyco_hydro_20_cat"/>
</dbReference>
<dbReference type="Proteomes" id="UP000315648">
    <property type="component" value="Unassembled WGS sequence"/>
</dbReference>
<protein>
    <submittedName>
        <fullName evidence="4">Family 20 glycosylhydrolase</fullName>
    </submittedName>
</protein>
<evidence type="ECO:0000256" key="2">
    <source>
        <dbReference type="ARBA" id="ARBA00022801"/>
    </source>
</evidence>